<feature type="transmembrane region" description="Helical" evidence="1">
    <location>
        <begin position="136"/>
        <end position="157"/>
    </location>
</feature>
<evidence type="ECO:0000313" key="2">
    <source>
        <dbReference type="EMBL" id="ABY33570.1"/>
    </source>
</evidence>
<dbReference type="EMBL" id="CP000909">
    <property type="protein sequence ID" value="ABY33570.1"/>
    <property type="molecule type" value="Genomic_DNA"/>
</dbReference>
<dbReference type="PATRIC" id="fig|324602.8.peg.371"/>
<dbReference type="InParanoid" id="A9WD01"/>
<dbReference type="KEGG" id="cau:Caur_0319"/>
<feature type="transmembrane region" description="Helical" evidence="1">
    <location>
        <begin position="163"/>
        <end position="185"/>
    </location>
</feature>
<sequence>MPRLDKSVPTTADPLRWLSRDWLLVGNIGLLSGLLLSGLFWLVLLPLVHLWLGVIGLLPLVIGMALIWFPGALAAVAVGKPGAALAVQVPQAIVLLLLTPIDGEVLLVCTFFALVAEPVIALCTRYRRLTPARLGWCGLFVGVGMVILFGWLFPFVFTSLPLSAMIGCSAVGLTCLLGICAGWIGQRWLKA</sequence>
<keyword evidence="1" id="KW-1133">Transmembrane helix</keyword>
<accession>A9WD01</accession>
<evidence type="ECO:0000256" key="1">
    <source>
        <dbReference type="SAM" id="Phobius"/>
    </source>
</evidence>
<reference evidence="3" key="1">
    <citation type="journal article" date="2011" name="BMC Genomics">
        <title>Complete genome sequence of the filamentous anoxygenic phototrophic bacterium Chloroflexus aurantiacus.</title>
        <authorList>
            <person name="Tang K.H."/>
            <person name="Barry K."/>
            <person name="Chertkov O."/>
            <person name="Dalin E."/>
            <person name="Han C.S."/>
            <person name="Hauser L.J."/>
            <person name="Honchak B.M."/>
            <person name="Karbach L.E."/>
            <person name="Land M.L."/>
            <person name="Lapidus A."/>
            <person name="Larimer F.W."/>
            <person name="Mikhailova N."/>
            <person name="Pitluck S."/>
            <person name="Pierson B.K."/>
            <person name="Blankenship R.E."/>
        </authorList>
    </citation>
    <scope>NUCLEOTIDE SEQUENCE [LARGE SCALE GENOMIC DNA]</scope>
    <source>
        <strain evidence="3">ATCC 29366 / DSM 635 / J-10-fl</strain>
    </source>
</reference>
<protein>
    <submittedName>
        <fullName evidence="2">Uncharacterized protein</fullName>
    </submittedName>
</protein>
<organism evidence="2 3">
    <name type="scientific">Chloroflexus aurantiacus (strain ATCC 29366 / DSM 635 / J-10-fl)</name>
    <dbReference type="NCBI Taxonomy" id="324602"/>
    <lineage>
        <taxon>Bacteria</taxon>
        <taxon>Bacillati</taxon>
        <taxon>Chloroflexota</taxon>
        <taxon>Chloroflexia</taxon>
        <taxon>Chloroflexales</taxon>
        <taxon>Chloroflexineae</taxon>
        <taxon>Chloroflexaceae</taxon>
        <taxon>Chloroflexus</taxon>
    </lineage>
</organism>
<dbReference type="STRING" id="324602.Caur_0319"/>
<dbReference type="AlphaFoldDB" id="A9WD01"/>
<keyword evidence="1" id="KW-0472">Membrane</keyword>
<dbReference type="Proteomes" id="UP000002008">
    <property type="component" value="Chromosome"/>
</dbReference>
<proteinExistence type="predicted"/>
<dbReference type="HOGENOM" id="CLU_1419207_0_0_0"/>
<name>A9WD01_CHLAA</name>
<keyword evidence="3" id="KW-1185">Reference proteome</keyword>
<evidence type="ECO:0000313" key="3">
    <source>
        <dbReference type="Proteomes" id="UP000002008"/>
    </source>
</evidence>
<feature type="transmembrane region" description="Helical" evidence="1">
    <location>
        <begin position="50"/>
        <end position="69"/>
    </location>
</feature>
<dbReference type="RefSeq" id="WP_012256226.1">
    <property type="nucleotide sequence ID" value="NC_010175.1"/>
</dbReference>
<feature type="transmembrane region" description="Helical" evidence="1">
    <location>
        <begin position="21"/>
        <end position="44"/>
    </location>
</feature>
<keyword evidence="1" id="KW-0812">Transmembrane</keyword>
<dbReference type="EnsemblBacteria" id="ABY33570">
    <property type="protein sequence ID" value="ABY33570"/>
    <property type="gene ID" value="Caur_0319"/>
</dbReference>
<gene>
    <name evidence="2" type="ordered locus">Caur_0319</name>
</gene>